<dbReference type="PROSITE" id="PS00517">
    <property type="entry name" value="RNASE_3_1"/>
    <property type="match status" value="1"/>
</dbReference>
<gene>
    <name evidence="22" type="ORF">L1049_018629</name>
</gene>
<evidence type="ECO:0000259" key="20">
    <source>
        <dbReference type="PROSITE" id="PS50142"/>
    </source>
</evidence>
<comment type="cofactor">
    <cofactor evidence="1">
        <name>Mn(2+)</name>
        <dbReference type="ChEBI" id="CHEBI:29035"/>
    </cofactor>
</comment>
<protein>
    <recommendedName>
        <fullName evidence="24">Dicer-like 3</fullName>
    </recommendedName>
</protein>
<keyword evidence="8" id="KW-0255">Endonuclease</keyword>
<keyword evidence="16" id="KW-0539">Nucleus</keyword>
<proteinExistence type="predicted"/>
<dbReference type="InterPro" id="IPR014720">
    <property type="entry name" value="dsRBD_dom"/>
</dbReference>
<evidence type="ECO:0000256" key="9">
    <source>
        <dbReference type="ARBA" id="ARBA00022801"/>
    </source>
</evidence>
<dbReference type="PANTHER" id="PTHR14950">
    <property type="entry name" value="DICER-RELATED"/>
    <property type="match status" value="1"/>
</dbReference>
<dbReference type="Gene3D" id="3.30.160.20">
    <property type="match status" value="1"/>
</dbReference>
<evidence type="ECO:0000256" key="8">
    <source>
        <dbReference type="ARBA" id="ARBA00022759"/>
    </source>
</evidence>
<feature type="domain" description="RNase III" evidence="20">
    <location>
        <begin position="435"/>
        <end position="580"/>
    </location>
</feature>
<evidence type="ECO:0000259" key="21">
    <source>
        <dbReference type="PROSITE" id="PS50821"/>
    </source>
</evidence>
<dbReference type="GO" id="GO:0004525">
    <property type="term" value="F:ribonuclease III activity"/>
    <property type="evidence" value="ECO:0007669"/>
    <property type="project" value="InterPro"/>
</dbReference>
<organism evidence="22 23">
    <name type="scientific">Liquidambar formosana</name>
    <name type="common">Formosan gum</name>
    <dbReference type="NCBI Taxonomy" id="63359"/>
    <lineage>
        <taxon>Eukaryota</taxon>
        <taxon>Viridiplantae</taxon>
        <taxon>Streptophyta</taxon>
        <taxon>Embryophyta</taxon>
        <taxon>Tracheophyta</taxon>
        <taxon>Spermatophyta</taxon>
        <taxon>Magnoliopsida</taxon>
        <taxon>eudicotyledons</taxon>
        <taxon>Gunneridae</taxon>
        <taxon>Pentapetalae</taxon>
        <taxon>Saxifragales</taxon>
        <taxon>Altingiaceae</taxon>
        <taxon>Liquidambar</taxon>
    </lineage>
</organism>
<evidence type="ECO:0000256" key="5">
    <source>
        <dbReference type="ARBA" id="ARBA00022723"/>
    </source>
</evidence>
<dbReference type="InterPro" id="IPR003100">
    <property type="entry name" value="PAZ_dom"/>
</dbReference>
<evidence type="ECO:0000256" key="3">
    <source>
        <dbReference type="ARBA" id="ARBA00004123"/>
    </source>
</evidence>
<comment type="subcellular location">
    <subcellularLocation>
        <location evidence="3">Nucleus</location>
    </subcellularLocation>
</comment>
<evidence type="ECO:0000256" key="15">
    <source>
        <dbReference type="ARBA" id="ARBA00023211"/>
    </source>
</evidence>
<evidence type="ECO:0000256" key="17">
    <source>
        <dbReference type="PROSITE-ProRule" id="PRU00266"/>
    </source>
</evidence>
<keyword evidence="10" id="KW-0347">Helicase</keyword>
<keyword evidence="13 17" id="KW-0694">RNA-binding</keyword>
<dbReference type="PROSITE" id="PS50142">
    <property type="entry name" value="RNASE_3_2"/>
    <property type="match status" value="2"/>
</dbReference>
<reference evidence="22 23" key="1">
    <citation type="journal article" date="2024" name="Plant J.">
        <title>Genome sequences and population genomics reveal climatic adaptation and genomic divergence between two closely related sweetgum species.</title>
        <authorList>
            <person name="Xu W.Q."/>
            <person name="Ren C.Q."/>
            <person name="Zhang X.Y."/>
            <person name="Comes H.P."/>
            <person name="Liu X.H."/>
            <person name="Li Y.G."/>
            <person name="Kettle C.J."/>
            <person name="Jalonen R."/>
            <person name="Gaisberger H."/>
            <person name="Ma Y.Z."/>
            <person name="Qiu Y.X."/>
        </authorList>
    </citation>
    <scope>NUCLEOTIDE SEQUENCE [LARGE SCALE GENOMIC DNA]</scope>
    <source>
        <strain evidence="22">Hangzhou</strain>
    </source>
</reference>
<dbReference type="Gene3D" id="1.10.1520.10">
    <property type="entry name" value="Ribonuclease III domain"/>
    <property type="match status" value="2"/>
</dbReference>
<dbReference type="GO" id="GO:0005634">
    <property type="term" value="C:nucleus"/>
    <property type="evidence" value="ECO:0007669"/>
    <property type="project" value="UniProtKB-SubCell"/>
</dbReference>
<evidence type="ECO:0000313" key="23">
    <source>
        <dbReference type="Proteomes" id="UP001415857"/>
    </source>
</evidence>
<evidence type="ECO:0000256" key="13">
    <source>
        <dbReference type="ARBA" id="ARBA00022884"/>
    </source>
</evidence>
<keyword evidence="14" id="KW-0943">RNA-mediated gene silencing</keyword>
<keyword evidence="23" id="KW-1185">Reference proteome</keyword>
<name>A0AAP0WMA4_LIQFO</name>
<dbReference type="GO" id="GO:0003723">
    <property type="term" value="F:RNA binding"/>
    <property type="evidence" value="ECO:0007669"/>
    <property type="project" value="UniProtKB-UniRule"/>
</dbReference>
<keyword evidence="11" id="KW-0067">ATP-binding</keyword>
<dbReference type="GO" id="GO:0005524">
    <property type="term" value="F:ATP binding"/>
    <property type="evidence" value="ECO:0007669"/>
    <property type="project" value="UniProtKB-KW"/>
</dbReference>
<dbReference type="GO" id="GO:0004386">
    <property type="term" value="F:helicase activity"/>
    <property type="evidence" value="ECO:0007669"/>
    <property type="project" value="UniProtKB-KW"/>
</dbReference>
<evidence type="ECO:0000259" key="19">
    <source>
        <dbReference type="PROSITE" id="PS50137"/>
    </source>
</evidence>
<dbReference type="PANTHER" id="PTHR14950:SF46">
    <property type="entry name" value="ENDORIBONUCLEASE DICER HOMOLOG 3"/>
    <property type="match status" value="1"/>
</dbReference>
<evidence type="ECO:0000313" key="22">
    <source>
        <dbReference type="EMBL" id="KAK9273818.1"/>
    </source>
</evidence>
<accession>A0AAP0WMA4</accession>
<keyword evidence="4" id="KW-0540">Nuclease</keyword>
<dbReference type="AlphaFoldDB" id="A0AAP0WMA4"/>
<feature type="compositionally biased region" description="Polar residues" evidence="18">
    <location>
        <begin position="694"/>
        <end position="710"/>
    </location>
</feature>
<keyword evidence="9" id="KW-0378">Hydrolase</keyword>
<feature type="domain" description="RNase III" evidence="20">
    <location>
        <begin position="222"/>
        <end position="394"/>
    </location>
</feature>
<dbReference type="Pfam" id="PF00636">
    <property type="entry name" value="Ribonuclease_3"/>
    <property type="match status" value="2"/>
</dbReference>
<comment type="cofactor">
    <cofactor evidence="2">
        <name>Mg(2+)</name>
        <dbReference type="ChEBI" id="CHEBI:18420"/>
    </cofactor>
</comment>
<keyword evidence="12" id="KW-0460">Magnesium</keyword>
<dbReference type="GO" id="GO:0010267">
    <property type="term" value="P:ta-siRNA processing"/>
    <property type="evidence" value="ECO:0007669"/>
    <property type="project" value="UniProtKB-ARBA"/>
</dbReference>
<evidence type="ECO:0000256" key="14">
    <source>
        <dbReference type="ARBA" id="ARBA00023158"/>
    </source>
</evidence>
<evidence type="ECO:0000256" key="18">
    <source>
        <dbReference type="SAM" id="MobiDB-lite"/>
    </source>
</evidence>
<evidence type="ECO:0000256" key="6">
    <source>
        <dbReference type="ARBA" id="ARBA00022737"/>
    </source>
</evidence>
<dbReference type="CDD" id="cd00593">
    <property type="entry name" value="RIBOc"/>
    <property type="match status" value="2"/>
</dbReference>
<evidence type="ECO:0000256" key="10">
    <source>
        <dbReference type="ARBA" id="ARBA00022806"/>
    </source>
</evidence>
<dbReference type="InterPro" id="IPR036389">
    <property type="entry name" value="RNase_III_sf"/>
</dbReference>
<evidence type="ECO:0000256" key="7">
    <source>
        <dbReference type="ARBA" id="ARBA00022741"/>
    </source>
</evidence>
<dbReference type="EMBL" id="JBBPBK010000012">
    <property type="protein sequence ID" value="KAK9273818.1"/>
    <property type="molecule type" value="Genomic_DNA"/>
</dbReference>
<dbReference type="SMART" id="SM00949">
    <property type="entry name" value="PAZ"/>
    <property type="match status" value="1"/>
</dbReference>
<comment type="caution">
    <text evidence="22">The sequence shown here is derived from an EMBL/GenBank/DDBJ whole genome shotgun (WGS) entry which is preliminary data.</text>
</comment>
<feature type="domain" description="DRBM" evidence="19">
    <location>
        <begin position="650"/>
        <end position="672"/>
    </location>
</feature>
<dbReference type="FunFam" id="1.10.1520.10:FF:000008">
    <property type="entry name" value="Dicer-like 104"/>
    <property type="match status" value="1"/>
</dbReference>
<evidence type="ECO:0000256" key="4">
    <source>
        <dbReference type="ARBA" id="ARBA00022722"/>
    </source>
</evidence>
<dbReference type="InterPro" id="IPR000999">
    <property type="entry name" value="RNase_III_dom"/>
</dbReference>
<dbReference type="InterPro" id="IPR036085">
    <property type="entry name" value="PAZ_dom_sf"/>
</dbReference>
<dbReference type="GO" id="GO:0046872">
    <property type="term" value="F:metal ion binding"/>
    <property type="evidence" value="ECO:0007669"/>
    <property type="project" value="UniProtKB-KW"/>
</dbReference>
<keyword evidence="15" id="KW-0464">Manganese</keyword>
<dbReference type="FunFam" id="1.10.1520.10:FF:000004">
    <property type="entry name" value="Endoribonuclease dicer-like 1"/>
    <property type="match status" value="1"/>
</dbReference>
<dbReference type="PROSITE" id="PS50137">
    <property type="entry name" value="DS_RBD"/>
    <property type="match status" value="1"/>
</dbReference>
<dbReference type="SUPFAM" id="SSF101690">
    <property type="entry name" value="PAZ domain"/>
    <property type="match status" value="1"/>
</dbReference>
<dbReference type="Pfam" id="PF02170">
    <property type="entry name" value="PAZ"/>
    <property type="match status" value="1"/>
</dbReference>
<sequence>MYLVLPLESSSISKNESWSPNWAGINSCATLVEFLKKNSRLSNEHSNGGNSSPCKADSVGTESISTNMIHLANKSVSMENLREMVVLATHTGRIYSILDVLIDTSAESPFDGNADHVPSSYNTFANYFEKKYGIVLLYPKQPLLLLKQSHNPHNLLTNFAEEGASSRGKTSQADHKMVPEKPLNHVRMPPELLVIIDVPISVLKSFYLLPSLMHRLESLMLASQLREEIACHSSDFHISSALILEALTTLRCCESFSMERLELLGDSVLKYSVSCHLFLKYPKKHEGQLSARRSWAVCNATLHKLGMDRKLQVYIRDGAFDPRRWVAPGQRTIRPVPCTCGVDTEDVPFESKFLTEDPKVVVGKHCDRGHRWMGSKTISDCVEALIGAYYVGGGLIAALRLMKWLGIDAELEPSLVVEAINSASLRSYVPKPNEIKTLESKLGYEFSVKGLLLEAITHASEQELGVSYCYQRLEFLGDSVLDLLITWHLYQNHTDIDPGELTDLRSASVNNDNFAQVAVRHNFQQHLQHCSGLLLSQITDYVKSLSESENTTRSLQSTKGPKALGDLVESIVGAVLIDTRLNLDEVWRIFKPLLSPIVTPDKLELPPLRELNELCDSLGYFIKLNCTNKGEIVQAELRLQLKDVLLVGLGCGRKKKDAKGQAALHLLKDLENRGISYSRCASKRRKQGPDHVSDSSSMDLDINNCSQINDETPPEPIYHKKQKTTESQLPAEPIPSLTVDPSEKRCSPKLGTPVIASINMKKGGPRTCLYDLCKKSQWPMPEFESTEEKLRSPITFGEGSEKRKGFNSFVSKITLHIPNHGIIVQSGEQRPDKKSSFDSAALILLYELQRQGKLIIGES</sequence>
<feature type="region of interest" description="Disordered" evidence="18">
    <location>
        <begin position="680"/>
        <end position="745"/>
    </location>
</feature>
<evidence type="ECO:0000256" key="2">
    <source>
        <dbReference type="ARBA" id="ARBA00001946"/>
    </source>
</evidence>
<keyword evidence="6" id="KW-0677">Repeat</keyword>
<evidence type="ECO:0000256" key="16">
    <source>
        <dbReference type="ARBA" id="ARBA00023242"/>
    </source>
</evidence>
<dbReference type="PROSITE" id="PS50821">
    <property type="entry name" value="PAZ"/>
    <property type="match status" value="1"/>
</dbReference>
<dbReference type="GO" id="GO:0005737">
    <property type="term" value="C:cytoplasm"/>
    <property type="evidence" value="ECO:0007669"/>
    <property type="project" value="TreeGrafter"/>
</dbReference>
<feature type="domain" description="PAZ" evidence="21">
    <location>
        <begin position="67"/>
        <end position="197"/>
    </location>
</feature>
<dbReference type="Gene3D" id="2.170.260.10">
    <property type="entry name" value="paz domain"/>
    <property type="match status" value="1"/>
</dbReference>
<evidence type="ECO:0008006" key="24">
    <source>
        <dbReference type="Google" id="ProtNLM"/>
    </source>
</evidence>
<evidence type="ECO:0000256" key="12">
    <source>
        <dbReference type="ARBA" id="ARBA00022842"/>
    </source>
</evidence>
<dbReference type="FunFam" id="2.170.260.10:FF:000004">
    <property type="entry name" value="Dicer-like 104"/>
    <property type="match status" value="1"/>
</dbReference>
<dbReference type="SMART" id="SM00535">
    <property type="entry name" value="RIBOc"/>
    <property type="match status" value="2"/>
</dbReference>
<dbReference type="Proteomes" id="UP001415857">
    <property type="component" value="Unassembled WGS sequence"/>
</dbReference>
<evidence type="ECO:0000256" key="11">
    <source>
        <dbReference type="ARBA" id="ARBA00022840"/>
    </source>
</evidence>
<evidence type="ECO:0000256" key="1">
    <source>
        <dbReference type="ARBA" id="ARBA00001936"/>
    </source>
</evidence>
<keyword evidence="5" id="KW-0479">Metal-binding</keyword>
<dbReference type="SUPFAM" id="SSF69065">
    <property type="entry name" value="RNase III domain-like"/>
    <property type="match status" value="2"/>
</dbReference>
<keyword evidence="7" id="KW-0547">Nucleotide-binding</keyword>